<accession>A0A3R7NPU1</accession>
<proteinExistence type="predicted"/>
<reference evidence="1 2" key="1">
    <citation type="submission" date="2018-11" db="EMBL/GenBank/DDBJ databases">
        <title>Genome Analysis of Haplotype D of Candidatus Liberibacter Solanacearum.</title>
        <authorList>
            <person name="Katsir L."/>
            <person name="Ruan Z."/>
            <person name="Santos Garcia D."/>
            <person name="Piasezky A."/>
            <person name="Jiang J."/>
            <person name="Sela N."/>
            <person name="Freilich S."/>
            <person name="Bahar O."/>
        </authorList>
    </citation>
    <scope>NUCLEOTIDE SEQUENCE [LARGE SCALE GENOMIC DNA]</scope>
    <source>
        <strain evidence="2">haplotype D1</strain>
    </source>
</reference>
<comment type="caution">
    <text evidence="1">The sequence shown here is derived from an EMBL/GenBank/DDBJ whole genome shotgun (WGS) entry which is preliminary data.</text>
</comment>
<name>A0A3R7NPU1_9HYPH</name>
<sequence length="118" mass="13699">MVYQKQFKKVAIMDIYDGSWKLISYDPETGRTIWYLSDNQRDVYRIDYPVSQLLDLNQACAVSAGKKRGDWQRIASVPLSVLRGSHLLQAHSEGDDQWVSKWLNNRDNASWRTSEGYV</sequence>
<dbReference type="AlphaFoldDB" id="A0A3R7NPU1"/>
<protein>
    <submittedName>
        <fullName evidence="1">Uncharacterized protein</fullName>
    </submittedName>
</protein>
<evidence type="ECO:0000313" key="1">
    <source>
        <dbReference type="EMBL" id="RPD37166.1"/>
    </source>
</evidence>
<dbReference type="Proteomes" id="UP000236895">
    <property type="component" value="Unassembled WGS sequence"/>
</dbReference>
<organism evidence="1 2">
    <name type="scientific">Candidatus Liberibacter solanacearum</name>
    <dbReference type="NCBI Taxonomy" id="556287"/>
    <lineage>
        <taxon>Bacteria</taxon>
        <taxon>Pseudomonadati</taxon>
        <taxon>Pseudomonadota</taxon>
        <taxon>Alphaproteobacteria</taxon>
        <taxon>Hyphomicrobiales</taxon>
        <taxon>Rhizobiaceae</taxon>
        <taxon>Liberibacter</taxon>
    </lineage>
</organism>
<gene>
    <name evidence="1" type="ORF">C0030_003915</name>
</gene>
<dbReference type="EMBL" id="PKRU02000023">
    <property type="protein sequence ID" value="RPD37166.1"/>
    <property type="molecule type" value="Genomic_DNA"/>
</dbReference>
<evidence type="ECO:0000313" key="2">
    <source>
        <dbReference type="Proteomes" id="UP000236895"/>
    </source>
</evidence>